<comment type="caution">
    <text evidence="1">The sequence shown here is derived from an EMBL/GenBank/DDBJ whole genome shotgun (WGS) entry which is preliminary data.</text>
</comment>
<protein>
    <submittedName>
        <fullName evidence="1">Uncharacterized protein</fullName>
    </submittedName>
</protein>
<reference evidence="1" key="1">
    <citation type="submission" date="2022-07" db="EMBL/GenBank/DDBJ databases">
        <title>Genome Sequence of Lecanicillium saksenae.</title>
        <authorList>
            <person name="Buettner E."/>
        </authorList>
    </citation>
    <scope>NUCLEOTIDE SEQUENCE</scope>
    <source>
        <strain evidence="1">VT-O1</strain>
    </source>
</reference>
<organism evidence="1 2">
    <name type="scientific">Lecanicillium saksenae</name>
    <dbReference type="NCBI Taxonomy" id="468837"/>
    <lineage>
        <taxon>Eukaryota</taxon>
        <taxon>Fungi</taxon>
        <taxon>Dikarya</taxon>
        <taxon>Ascomycota</taxon>
        <taxon>Pezizomycotina</taxon>
        <taxon>Sordariomycetes</taxon>
        <taxon>Hypocreomycetidae</taxon>
        <taxon>Hypocreales</taxon>
        <taxon>Cordycipitaceae</taxon>
        <taxon>Lecanicillium</taxon>
    </lineage>
</organism>
<evidence type="ECO:0000313" key="2">
    <source>
        <dbReference type="Proteomes" id="UP001148737"/>
    </source>
</evidence>
<dbReference type="Proteomes" id="UP001148737">
    <property type="component" value="Unassembled WGS sequence"/>
</dbReference>
<gene>
    <name evidence="1" type="ORF">NLG97_g6050</name>
</gene>
<proteinExistence type="predicted"/>
<evidence type="ECO:0000313" key="1">
    <source>
        <dbReference type="EMBL" id="KAJ3489156.1"/>
    </source>
</evidence>
<dbReference type="EMBL" id="JANAKD010000750">
    <property type="protein sequence ID" value="KAJ3489156.1"/>
    <property type="molecule type" value="Genomic_DNA"/>
</dbReference>
<sequence length="108" mass="11104">MATTLVTECPVHTEATLPPVLLSPAVSPTISASSASSGGFISLATSEPTDVESKHDAEQESPSAAATLVDGGETSATAPPAQASSGQRNLVYPLLHFWMIASWAFFMA</sequence>
<accession>A0ACC1QSL5</accession>
<name>A0ACC1QSL5_9HYPO</name>
<keyword evidence="2" id="KW-1185">Reference proteome</keyword>